<dbReference type="Proteomes" id="UP000772434">
    <property type="component" value="Unassembled WGS sequence"/>
</dbReference>
<sequence>MSKPLYWPGEHYFYPTGNTPAVSLTRDLPPETSANILLLGCGDPRNILFTIYNEYSKSNRCLDITCSDIDPAILARNIVLFSMLIDGKIASKIVWSIFFDTMLDSTSYSILVEHCQKLYELSLTQEEWRKSPYGSLLLFSTSHSLEKIRYHWKLYVDMETLPLSRRNGISNAFLAAFSSQKKEAETHVVLSFSAARSAGPLLAHSLPVLSEHYQHYRTTGVTSTDPKVVASATQVNPMFVYSLGGEGYNVHYGTSPLIPFHFAPLFGNAAKKVLSAKNAVEAAMEQFRLWSSAYRTKVSTVILRFLVGEATSVSKAFQALSAGNTVQTRIPVAQWQATMLEFDAEQYAVSGPAPKIFDVIDTSNLVDDVGLLNVLISAIPLRKSDGIIYTESLVSKEEDSIREFKNSLFADLGVITLLLGVAPLNYMSGFLSRSNVHEVLIHTAMKSETPQFQEVTTWKSPTSSDDPVMLPCLKFDTLQLGTFLADMYQHMFEDENPLSYYSKNRFNQKKAITTQGIIHYNCEAFVLLVKLIQSKLAFSQEEWDIVMERFFHDEDAFWDDVTTMSVAFSRMDLESQMYQHGVYTVPGTFRQNPIPKIGIFSGWSVVPHLVRVVFSVPRQVLNHVFQGKFVGTPFLQCKLVFGIQAHAFTSVHATFGRVTTCGTAASPRISLEEDKEGWRGTSPLIVSFTVPTQLITTAQKDLLVRLSIMPGVIGTHYAQKLGDTLAIFSAPLLDRDHVHIVPEPLKSSSMIKAMAVTSSQEMIGAIGECNPVEVIMDDDCELATSFCAHISVKNSNAVHAFAELRANPEVKQTASCSMRLSIGGASQDVLFPFPVKGAEHRLRVARKSLYIEIIVPLSGPLEWKIRPFPVLSSLAGSIQAWNIHYLNLSCLPTVDCSHPEELSKWLNPHVGSMMSKRDRSLKKKQEKDMLMFVKDSLHSILVRSSGIQGVKKRRLFALTDGATNNVDTIIFVNGLLYDPGAHTVVCEAYVLPPLTENVMEKHRKSVGTLFRLGELSHTKMMEGELASWKHLLPSFVERCRTWNHRANCEYKSHGSIPLTEAMDSNPLCSCGEGMNVDGMLKNPLWRPFAPHVTRIALSPLFAVTYLDSITKDPNSRRCWLCRGKGKPKLQECAQCQKVRYCGSECQKKDWPVHRKKCKKVPV</sequence>
<protein>
    <recommendedName>
        <fullName evidence="5">MYND-type domain-containing protein</fullName>
    </recommendedName>
</protein>
<dbReference type="InterPro" id="IPR024119">
    <property type="entry name" value="TF_DEAF-1"/>
</dbReference>
<comment type="caution">
    <text evidence="6">The sequence shown here is derived from an EMBL/GenBank/DDBJ whole genome shotgun (WGS) entry which is preliminary data.</text>
</comment>
<dbReference type="EMBL" id="JADNRY010000082">
    <property type="protein sequence ID" value="KAF9066737.1"/>
    <property type="molecule type" value="Genomic_DNA"/>
</dbReference>
<evidence type="ECO:0000313" key="7">
    <source>
        <dbReference type="Proteomes" id="UP000772434"/>
    </source>
</evidence>
<evidence type="ECO:0000313" key="6">
    <source>
        <dbReference type="EMBL" id="KAF9066737.1"/>
    </source>
</evidence>
<dbReference type="GO" id="GO:0000981">
    <property type="term" value="F:DNA-binding transcription factor activity, RNA polymerase II-specific"/>
    <property type="evidence" value="ECO:0007669"/>
    <property type="project" value="TreeGrafter"/>
</dbReference>
<dbReference type="PANTHER" id="PTHR10237:SF14">
    <property type="entry name" value="MYND-TYPE DOMAIN-CONTAINING PROTEIN"/>
    <property type="match status" value="1"/>
</dbReference>
<proteinExistence type="predicted"/>
<accession>A0A9P5U5H6</accession>
<keyword evidence="3" id="KW-0862">Zinc</keyword>
<dbReference type="PROSITE" id="PS50865">
    <property type="entry name" value="ZF_MYND_2"/>
    <property type="match status" value="1"/>
</dbReference>
<evidence type="ECO:0000256" key="4">
    <source>
        <dbReference type="PROSITE-ProRule" id="PRU00134"/>
    </source>
</evidence>
<keyword evidence="2 4" id="KW-0863">Zinc-finger</keyword>
<dbReference type="PROSITE" id="PS01360">
    <property type="entry name" value="ZF_MYND_1"/>
    <property type="match status" value="1"/>
</dbReference>
<reference evidence="6" key="1">
    <citation type="submission" date="2020-11" db="EMBL/GenBank/DDBJ databases">
        <authorList>
            <consortium name="DOE Joint Genome Institute"/>
            <person name="Ahrendt S."/>
            <person name="Riley R."/>
            <person name="Andreopoulos W."/>
            <person name="Labutti K."/>
            <person name="Pangilinan J."/>
            <person name="Ruiz-Duenas F.J."/>
            <person name="Barrasa J.M."/>
            <person name="Sanchez-Garcia M."/>
            <person name="Camarero S."/>
            <person name="Miyauchi S."/>
            <person name="Serrano A."/>
            <person name="Linde D."/>
            <person name="Babiker R."/>
            <person name="Drula E."/>
            <person name="Ayuso-Fernandez I."/>
            <person name="Pacheco R."/>
            <person name="Padilla G."/>
            <person name="Ferreira P."/>
            <person name="Barriuso J."/>
            <person name="Kellner H."/>
            <person name="Castanera R."/>
            <person name="Alfaro M."/>
            <person name="Ramirez L."/>
            <person name="Pisabarro A.G."/>
            <person name="Kuo A."/>
            <person name="Tritt A."/>
            <person name="Lipzen A."/>
            <person name="He G."/>
            <person name="Yan M."/>
            <person name="Ng V."/>
            <person name="Cullen D."/>
            <person name="Martin F."/>
            <person name="Rosso M.-N."/>
            <person name="Henrissat B."/>
            <person name="Hibbett D."/>
            <person name="Martinez A.T."/>
            <person name="Grigoriev I.V."/>
        </authorList>
    </citation>
    <scope>NUCLEOTIDE SEQUENCE</scope>
    <source>
        <strain evidence="6">AH 40177</strain>
    </source>
</reference>
<dbReference type="Gene3D" id="6.10.140.2220">
    <property type="match status" value="1"/>
</dbReference>
<feature type="domain" description="MYND-type" evidence="5">
    <location>
        <begin position="1118"/>
        <end position="1157"/>
    </location>
</feature>
<keyword evidence="1" id="KW-0479">Metal-binding</keyword>
<keyword evidence="7" id="KW-1185">Reference proteome</keyword>
<evidence type="ECO:0000256" key="3">
    <source>
        <dbReference type="ARBA" id="ARBA00022833"/>
    </source>
</evidence>
<dbReference type="GO" id="GO:0005634">
    <property type="term" value="C:nucleus"/>
    <property type="evidence" value="ECO:0007669"/>
    <property type="project" value="TreeGrafter"/>
</dbReference>
<evidence type="ECO:0000256" key="2">
    <source>
        <dbReference type="ARBA" id="ARBA00022771"/>
    </source>
</evidence>
<name>A0A9P5U5H6_9AGAR</name>
<dbReference type="GO" id="GO:0008270">
    <property type="term" value="F:zinc ion binding"/>
    <property type="evidence" value="ECO:0007669"/>
    <property type="project" value="UniProtKB-KW"/>
</dbReference>
<dbReference type="OrthoDB" id="432970at2759"/>
<dbReference type="Pfam" id="PF01753">
    <property type="entry name" value="zf-MYND"/>
    <property type="match status" value="1"/>
</dbReference>
<gene>
    <name evidence="6" type="ORF">BDP27DRAFT_985080</name>
</gene>
<evidence type="ECO:0000256" key="1">
    <source>
        <dbReference type="ARBA" id="ARBA00022723"/>
    </source>
</evidence>
<organism evidence="6 7">
    <name type="scientific">Rhodocollybia butyracea</name>
    <dbReference type="NCBI Taxonomy" id="206335"/>
    <lineage>
        <taxon>Eukaryota</taxon>
        <taxon>Fungi</taxon>
        <taxon>Dikarya</taxon>
        <taxon>Basidiomycota</taxon>
        <taxon>Agaricomycotina</taxon>
        <taxon>Agaricomycetes</taxon>
        <taxon>Agaricomycetidae</taxon>
        <taxon>Agaricales</taxon>
        <taxon>Marasmiineae</taxon>
        <taxon>Omphalotaceae</taxon>
        <taxon>Rhodocollybia</taxon>
    </lineage>
</organism>
<dbReference type="Pfam" id="PF14737">
    <property type="entry name" value="DUF4470"/>
    <property type="match status" value="1"/>
</dbReference>
<evidence type="ECO:0000259" key="5">
    <source>
        <dbReference type="PROSITE" id="PS50865"/>
    </source>
</evidence>
<dbReference type="AlphaFoldDB" id="A0A9P5U5H6"/>
<dbReference type="PANTHER" id="PTHR10237">
    <property type="entry name" value="DEFORMED EPIDERMAL AUTOREGULATORY FACTOR 1 HOMOLOG SUPPRESSIN"/>
    <property type="match status" value="1"/>
</dbReference>
<dbReference type="InterPro" id="IPR002893">
    <property type="entry name" value="Znf_MYND"/>
</dbReference>
<dbReference type="InterPro" id="IPR027974">
    <property type="entry name" value="DUF4470"/>
</dbReference>
<dbReference type="SUPFAM" id="SSF144232">
    <property type="entry name" value="HIT/MYND zinc finger-like"/>
    <property type="match status" value="1"/>
</dbReference>